<dbReference type="InterPro" id="IPR027417">
    <property type="entry name" value="P-loop_NTPase"/>
</dbReference>
<dbReference type="Proteomes" id="UP000199515">
    <property type="component" value="Unassembled WGS sequence"/>
</dbReference>
<dbReference type="PANTHER" id="PTHR13696">
    <property type="entry name" value="P-LOOP CONTAINING NUCLEOSIDE TRIPHOSPHATE HYDROLASE"/>
    <property type="match status" value="1"/>
</dbReference>
<dbReference type="Gene3D" id="3.40.50.300">
    <property type="entry name" value="P-loop containing nucleotide triphosphate hydrolases"/>
    <property type="match status" value="1"/>
</dbReference>
<gene>
    <name evidence="2" type="ORF">SAMN05421504_105594</name>
</gene>
<name>A0A1H3JZ43_9PSEU</name>
<dbReference type="AlphaFoldDB" id="A0A1H3JZ43"/>
<sequence>MQITSVVNQKGGVGKTSLSVGAAAALAERGRRVLLIDLDPQGHATTEMLGLAEAPAEAPSLAKALTKIWKGPVEELIVPHPRSNVGRGGCFDVIPTSPGMFDLIRRLDQFRVPGWQLARVLQFANYDHIVIDCPPALDVLTNNALAASHGILVPVQPDRTSIRALRLLNDQINYVQQTVNRPPIAYFGIVPGLYRRPISHYAAAALQELYGFGIPMLSHIPLGVVMNEAAAHGVPVTTYAPETIQAVSFREIAETLDGYYAQRPQPAVIPAEEEFVFEDFITQVSHARNANDNGARKGLYDLMPKRPRPPH</sequence>
<dbReference type="RefSeq" id="WP_091292915.1">
    <property type="nucleotide sequence ID" value="NZ_FNON01000005.1"/>
</dbReference>
<accession>A0A1H3JZ43</accession>
<dbReference type="Pfam" id="PF13614">
    <property type="entry name" value="AAA_31"/>
    <property type="match status" value="1"/>
</dbReference>
<protein>
    <submittedName>
        <fullName evidence="2">Chromosome partitioning protein</fullName>
    </submittedName>
</protein>
<organism evidence="2 3">
    <name type="scientific">Amycolatopsis xylanica</name>
    <dbReference type="NCBI Taxonomy" id="589385"/>
    <lineage>
        <taxon>Bacteria</taxon>
        <taxon>Bacillati</taxon>
        <taxon>Actinomycetota</taxon>
        <taxon>Actinomycetes</taxon>
        <taxon>Pseudonocardiales</taxon>
        <taxon>Pseudonocardiaceae</taxon>
        <taxon>Amycolatopsis</taxon>
    </lineage>
</organism>
<reference evidence="2 3" key="1">
    <citation type="submission" date="2016-10" db="EMBL/GenBank/DDBJ databases">
        <authorList>
            <person name="de Groot N.N."/>
        </authorList>
    </citation>
    <scope>NUCLEOTIDE SEQUENCE [LARGE SCALE GENOMIC DNA]</scope>
    <source>
        <strain evidence="2 3">CPCC 202699</strain>
    </source>
</reference>
<feature type="domain" description="AAA" evidence="1">
    <location>
        <begin position="1"/>
        <end position="181"/>
    </location>
</feature>
<dbReference type="PANTHER" id="PTHR13696:SF52">
    <property type="entry name" value="PARA FAMILY PROTEIN CT_582"/>
    <property type="match status" value="1"/>
</dbReference>
<dbReference type="InterPro" id="IPR050678">
    <property type="entry name" value="DNA_Partitioning_ATPase"/>
</dbReference>
<keyword evidence="3" id="KW-1185">Reference proteome</keyword>
<dbReference type="CDD" id="cd02042">
    <property type="entry name" value="ParAB_family"/>
    <property type="match status" value="1"/>
</dbReference>
<dbReference type="InterPro" id="IPR025669">
    <property type="entry name" value="AAA_dom"/>
</dbReference>
<dbReference type="OrthoDB" id="4141202at2"/>
<evidence type="ECO:0000313" key="2">
    <source>
        <dbReference type="EMBL" id="SDY45186.1"/>
    </source>
</evidence>
<dbReference type="EMBL" id="FNON01000005">
    <property type="protein sequence ID" value="SDY45186.1"/>
    <property type="molecule type" value="Genomic_DNA"/>
</dbReference>
<proteinExistence type="predicted"/>
<evidence type="ECO:0000313" key="3">
    <source>
        <dbReference type="Proteomes" id="UP000199515"/>
    </source>
</evidence>
<dbReference type="SUPFAM" id="SSF52540">
    <property type="entry name" value="P-loop containing nucleoside triphosphate hydrolases"/>
    <property type="match status" value="1"/>
</dbReference>
<evidence type="ECO:0000259" key="1">
    <source>
        <dbReference type="Pfam" id="PF13614"/>
    </source>
</evidence>
<dbReference type="STRING" id="589385.SAMN05421504_105594"/>